<protein>
    <submittedName>
        <fullName evidence="1">Uncharacterized protein</fullName>
    </submittedName>
</protein>
<organism evidence="1 2">
    <name type="scientific">Chamaesiphon minutus (strain ATCC 27169 / PCC 6605)</name>
    <dbReference type="NCBI Taxonomy" id="1173020"/>
    <lineage>
        <taxon>Bacteria</taxon>
        <taxon>Bacillati</taxon>
        <taxon>Cyanobacteriota</taxon>
        <taxon>Cyanophyceae</taxon>
        <taxon>Gomontiellales</taxon>
        <taxon>Chamaesiphonaceae</taxon>
        <taxon>Chamaesiphon</taxon>
    </lineage>
</organism>
<gene>
    <name evidence="1" type="ORF">Cha6605_1190</name>
</gene>
<dbReference type="HOGENOM" id="CLU_2809292_0_0_3"/>
<evidence type="ECO:0000313" key="2">
    <source>
        <dbReference type="Proteomes" id="UP000010366"/>
    </source>
</evidence>
<reference evidence="1 2" key="1">
    <citation type="submission" date="2012-05" db="EMBL/GenBank/DDBJ databases">
        <title>Finished chromosome of genome of Chamaesiphon sp. PCC 6605.</title>
        <authorList>
            <consortium name="US DOE Joint Genome Institute"/>
            <person name="Gugger M."/>
            <person name="Coursin T."/>
            <person name="Rippka R."/>
            <person name="Tandeau De Marsac N."/>
            <person name="Huntemann M."/>
            <person name="Wei C.-L."/>
            <person name="Han J."/>
            <person name="Detter J.C."/>
            <person name="Han C."/>
            <person name="Tapia R."/>
            <person name="Chen A."/>
            <person name="Kyrpides N."/>
            <person name="Mavromatis K."/>
            <person name="Markowitz V."/>
            <person name="Szeto E."/>
            <person name="Ivanova N."/>
            <person name="Pagani I."/>
            <person name="Pati A."/>
            <person name="Goodwin L."/>
            <person name="Nordberg H.P."/>
            <person name="Cantor M.N."/>
            <person name="Hua S.X."/>
            <person name="Woyke T."/>
            <person name="Kerfeld C.A."/>
        </authorList>
    </citation>
    <scope>NUCLEOTIDE SEQUENCE [LARGE SCALE GENOMIC DNA]</scope>
    <source>
        <strain evidence="2">ATCC 27169 / PCC 6605</strain>
    </source>
</reference>
<dbReference type="KEGG" id="cmp:Cha6605_1190"/>
<dbReference type="RefSeq" id="WP_015158595.1">
    <property type="nucleotide sequence ID" value="NC_019697.1"/>
</dbReference>
<dbReference type="AlphaFoldDB" id="K9UDX9"/>
<accession>K9UDX9</accession>
<evidence type="ECO:0000313" key="1">
    <source>
        <dbReference type="EMBL" id="AFY92409.1"/>
    </source>
</evidence>
<keyword evidence="2" id="KW-1185">Reference proteome</keyword>
<name>K9UDX9_CHAP6</name>
<proteinExistence type="predicted"/>
<sequence length="67" mass="7657">MNTLSFDKQLAHSIFCQQIQGVEIENAKQLLVDLHLIYLSQQATIAYLTTQNIFNSLTTQDPFNDLN</sequence>
<dbReference type="EMBL" id="CP003600">
    <property type="protein sequence ID" value="AFY92409.1"/>
    <property type="molecule type" value="Genomic_DNA"/>
</dbReference>
<dbReference type="Proteomes" id="UP000010366">
    <property type="component" value="Chromosome"/>
</dbReference>
<dbReference type="STRING" id="1173020.Cha6605_1190"/>
<dbReference type="eggNOG" id="ENOG502ZRPW">
    <property type="taxonomic scope" value="Bacteria"/>
</dbReference>